<sequence length="107" mass="11322">MANLALIHPIATAVGAARAAAAWACRRYKTAALEGVYPGSPEHQAALKSVEDRTAPQFAYWSDLPTAMQTAHGQAAIEHADTGPGRSRAEPRPFVRGRGGSVRDEQG</sequence>
<comment type="caution">
    <text evidence="2">The sequence shown here is derived from an EMBL/GenBank/DDBJ whole genome shotgun (WGS) entry which is preliminary data.</text>
</comment>
<evidence type="ECO:0000313" key="2">
    <source>
        <dbReference type="EMBL" id="GHI68622.1"/>
    </source>
</evidence>
<dbReference type="Proteomes" id="UP000613974">
    <property type="component" value="Unassembled WGS sequence"/>
</dbReference>
<proteinExistence type="predicted"/>
<feature type="region of interest" description="Disordered" evidence="1">
    <location>
        <begin position="70"/>
        <end position="107"/>
    </location>
</feature>
<keyword evidence="3" id="KW-1185">Reference proteome</keyword>
<reference evidence="3" key="1">
    <citation type="submission" date="2023-07" db="EMBL/GenBank/DDBJ databases">
        <title>Whole genome shotgun sequence of Streptomyces nojiriensis NBRC 13794.</title>
        <authorList>
            <person name="Komaki H."/>
            <person name="Tamura T."/>
        </authorList>
    </citation>
    <scope>NUCLEOTIDE SEQUENCE [LARGE SCALE GENOMIC DNA]</scope>
    <source>
        <strain evidence="3">NBRC 13794</strain>
    </source>
</reference>
<protein>
    <submittedName>
        <fullName evidence="2">Uncharacterized protein</fullName>
    </submittedName>
</protein>
<organism evidence="2 3">
    <name type="scientific">Streptomyces nojiriensis</name>
    <dbReference type="NCBI Taxonomy" id="66374"/>
    <lineage>
        <taxon>Bacteria</taxon>
        <taxon>Bacillati</taxon>
        <taxon>Actinomycetota</taxon>
        <taxon>Actinomycetes</taxon>
        <taxon>Kitasatosporales</taxon>
        <taxon>Streptomycetaceae</taxon>
        <taxon>Streptomyces</taxon>
    </lineage>
</organism>
<dbReference type="GeneID" id="95594902"/>
<dbReference type="EMBL" id="BNEC01000003">
    <property type="protein sequence ID" value="GHI68622.1"/>
    <property type="molecule type" value="Genomic_DNA"/>
</dbReference>
<evidence type="ECO:0000313" key="3">
    <source>
        <dbReference type="Proteomes" id="UP000613974"/>
    </source>
</evidence>
<name>A0ABQ3SKF3_9ACTN</name>
<accession>A0ABQ3SKF3</accession>
<dbReference type="RefSeq" id="WP_189746304.1">
    <property type="nucleotide sequence ID" value="NZ_BMRL01000021.1"/>
</dbReference>
<gene>
    <name evidence="2" type="ORF">Snoj_25400</name>
</gene>
<evidence type="ECO:0000256" key="1">
    <source>
        <dbReference type="SAM" id="MobiDB-lite"/>
    </source>
</evidence>